<dbReference type="SUPFAM" id="SSF103473">
    <property type="entry name" value="MFS general substrate transporter"/>
    <property type="match status" value="1"/>
</dbReference>
<dbReference type="PANTHER" id="PTHR23531">
    <property type="entry name" value="QUINOLENE RESISTANCE PROTEIN NORA"/>
    <property type="match status" value="1"/>
</dbReference>
<dbReference type="HOGENOM" id="CLU_770784_0_0_2"/>
<evidence type="ECO:0000256" key="1">
    <source>
        <dbReference type="SAM" id="Phobius"/>
    </source>
</evidence>
<sequence>MRSLNLATLLFFTANGITAVVIPPYLRDLGVSNESAIGAIVSTAFFISIVVRPLGGYLGERVGYSAVMRLGAVAAVVGHLMYLIANPAAVQMGRALHGLAIGMFLPMSIAISANEGAAAMASRALAVGVGNVVGPMAGSLLYDLGGGRLAVAVSLALHTANLLAVAGVAGGGGGAKSPPAVERRVYLYMLLLALYASVYMTVSTFTPVRLRDGGLPVAYWGLFSSAAALASLAPRAVLVRAGLVNGATAGAASAVAALGLALAASATDPLIFAAAGVLYGFGQGAVVVTYQVLALAGSRGAGLASAVYTMGWDVGSIAGPLLFGWFVDRYGFPVLEYVPLLLSVNVAVLLINSLRGRNR</sequence>
<feature type="transmembrane region" description="Helical" evidence="1">
    <location>
        <begin position="35"/>
        <end position="54"/>
    </location>
</feature>
<keyword evidence="1" id="KW-0812">Transmembrane</keyword>
<dbReference type="RefSeq" id="WP_012350802.1">
    <property type="nucleotide sequence ID" value="NC_010525.1"/>
</dbReference>
<dbReference type="eggNOG" id="arCOG00130">
    <property type="taxonomic scope" value="Archaea"/>
</dbReference>
<dbReference type="GO" id="GO:0022857">
    <property type="term" value="F:transmembrane transporter activity"/>
    <property type="evidence" value="ECO:0007669"/>
    <property type="project" value="InterPro"/>
</dbReference>
<dbReference type="AlphaFoldDB" id="B1Y9F4"/>
<protein>
    <submittedName>
        <fullName evidence="3">Major facilitator superfamily MFS_1</fullName>
    </submittedName>
</protein>
<dbReference type="InterPro" id="IPR020846">
    <property type="entry name" value="MFS_dom"/>
</dbReference>
<feature type="transmembrane region" description="Helical" evidence="1">
    <location>
        <begin position="185"/>
        <end position="205"/>
    </location>
</feature>
<dbReference type="EMBL" id="CP001014">
    <property type="protein sequence ID" value="ACB40383.1"/>
    <property type="molecule type" value="Genomic_DNA"/>
</dbReference>
<dbReference type="InterPro" id="IPR011701">
    <property type="entry name" value="MFS"/>
</dbReference>
<feature type="transmembrane region" description="Helical" evidence="1">
    <location>
        <begin position="337"/>
        <end position="354"/>
    </location>
</feature>
<evidence type="ECO:0000313" key="4">
    <source>
        <dbReference type="Proteomes" id="UP000001694"/>
    </source>
</evidence>
<evidence type="ECO:0000313" key="3">
    <source>
        <dbReference type="EMBL" id="ACB40383.1"/>
    </source>
</evidence>
<dbReference type="GeneID" id="6165377"/>
<keyword evidence="1" id="KW-1133">Transmembrane helix</keyword>
<dbReference type="Pfam" id="PF07690">
    <property type="entry name" value="MFS_1"/>
    <property type="match status" value="1"/>
</dbReference>
<dbReference type="InterPro" id="IPR052714">
    <property type="entry name" value="MFS_Exporter"/>
</dbReference>
<gene>
    <name evidence="3" type="ordered locus">Tneu_1458</name>
</gene>
<organism evidence="3 4">
    <name type="scientific">Pyrobaculum neutrophilum (strain DSM 2338 / JCM 9278 / NBRC 100436 / V24Sta)</name>
    <name type="common">Thermoproteus neutrophilus</name>
    <dbReference type="NCBI Taxonomy" id="444157"/>
    <lineage>
        <taxon>Archaea</taxon>
        <taxon>Thermoproteota</taxon>
        <taxon>Thermoprotei</taxon>
        <taxon>Thermoproteales</taxon>
        <taxon>Thermoproteaceae</taxon>
        <taxon>Pyrobaculum</taxon>
    </lineage>
</organism>
<dbReference type="Proteomes" id="UP000001694">
    <property type="component" value="Chromosome"/>
</dbReference>
<reference evidence="3" key="1">
    <citation type="submission" date="2008-03" db="EMBL/GenBank/DDBJ databases">
        <title>Complete sequence of Thermoproteus neutrophilus V24Sta.</title>
        <authorList>
            <consortium name="US DOE Joint Genome Institute"/>
            <person name="Copeland A."/>
            <person name="Lucas S."/>
            <person name="Lapidus A."/>
            <person name="Glavina del Rio T."/>
            <person name="Dalin E."/>
            <person name="Tice H."/>
            <person name="Bruce D."/>
            <person name="Goodwin L."/>
            <person name="Pitluck S."/>
            <person name="Sims D."/>
            <person name="Brettin T."/>
            <person name="Detter J.C."/>
            <person name="Han C."/>
            <person name="Kuske C.R."/>
            <person name="Schmutz J."/>
            <person name="Larimer F."/>
            <person name="Land M."/>
            <person name="Hauser L."/>
            <person name="Kyrpides N."/>
            <person name="Mikhailova N."/>
            <person name="Biddle J.F."/>
            <person name="Zhang Z."/>
            <person name="Fitz-Gibbon S.T."/>
            <person name="Lowe T.M."/>
            <person name="Saltikov C."/>
            <person name="House C.H."/>
            <person name="Richardson P."/>
        </authorList>
    </citation>
    <scope>NUCLEOTIDE SEQUENCE [LARGE SCALE GENOMIC DNA]</scope>
    <source>
        <strain evidence="3">V24Sta</strain>
    </source>
</reference>
<feature type="transmembrane region" description="Helical" evidence="1">
    <location>
        <begin position="217"/>
        <end position="236"/>
    </location>
</feature>
<feature type="domain" description="Major facilitator superfamily (MFS) profile" evidence="2">
    <location>
        <begin position="1"/>
        <end position="359"/>
    </location>
</feature>
<feature type="transmembrane region" description="Helical" evidence="1">
    <location>
        <begin position="66"/>
        <end position="85"/>
    </location>
</feature>
<dbReference type="InterPro" id="IPR036259">
    <property type="entry name" value="MFS_trans_sf"/>
</dbReference>
<dbReference type="OrthoDB" id="117970at2157"/>
<keyword evidence="4" id="KW-1185">Reference proteome</keyword>
<feature type="transmembrane region" description="Helical" evidence="1">
    <location>
        <begin position="305"/>
        <end position="325"/>
    </location>
</feature>
<dbReference type="PANTHER" id="PTHR23531:SF1">
    <property type="entry name" value="QUINOLENE RESISTANCE PROTEIN NORA"/>
    <property type="match status" value="1"/>
</dbReference>
<dbReference type="PROSITE" id="PS50850">
    <property type="entry name" value="MFS"/>
    <property type="match status" value="1"/>
</dbReference>
<dbReference type="STRING" id="444157.Tneu_1458"/>
<feature type="transmembrane region" description="Helical" evidence="1">
    <location>
        <begin position="243"/>
        <end position="264"/>
    </location>
</feature>
<feature type="transmembrane region" description="Helical" evidence="1">
    <location>
        <begin position="148"/>
        <end position="173"/>
    </location>
</feature>
<feature type="transmembrane region" description="Helical" evidence="1">
    <location>
        <begin position="91"/>
        <end position="112"/>
    </location>
</feature>
<feature type="transmembrane region" description="Helical" evidence="1">
    <location>
        <begin position="270"/>
        <end position="293"/>
    </location>
</feature>
<dbReference type="KEGG" id="tne:Tneu_1458"/>
<proteinExistence type="predicted"/>
<dbReference type="Gene3D" id="1.20.1250.20">
    <property type="entry name" value="MFS general substrate transporter like domains"/>
    <property type="match status" value="2"/>
</dbReference>
<accession>B1Y9F4</accession>
<feature type="transmembrane region" description="Helical" evidence="1">
    <location>
        <begin position="124"/>
        <end position="142"/>
    </location>
</feature>
<keyword evidence="1" id="KW-0472">Membrane</keyword>
<evidence type="ECO:0000259" key="2">
    <source>
        <dbReference type="PROSITE" id="PS50850"/>
    </source>
</evidence>
<name>B1Y9F4_PYRNV</name>